<evidence type="ECO:0000313" key="3">
    <source>
        <dbReference type="EMBL" id="MBB4912692.1"/>
    </source>
</evidence>
<keyword evidence="2" id="KW-1133">Transmembrane helix</keyword>
<dbReference type="EMBL" id="JACHJQ010000015">
    <property type="protein sequence ID" value="MBB4912692.1"/>
    <property type="molecule type" value="Genomic_DNA"/>
</dbReference>
<proteinExistence type="predicted"/>
<reference evidence="3 4" key="1">
    <citation type="submission" date="2020-08" db="EMBL/GenBank/DDBJ databases">
        <title>Genomic Encyclopedia of Type Strains, Phase III (KMG-III): the genomes of soil and plant-associated and newly described type strains.</title>
        <authorList>
            <person name="Whitman W."/>
        </authorList>
    </citation>
    <scope>NUCLEOTIDE SEQUENCE [LARGE SCALE GENOMIC DNA]</scope>
    <source>
        <strain evidence="3 4">CECT 8960</strain>
    </source>
</reference>
<gene>
    <name evidence="3" type="ORF">FHR82_008964</name>
</gene>
<keyword evidence="4" id="KW-1185">Reference proteome</keyword>
<protein>
    <submittedName>
        <fullName evidence="3">Uncharacterized protein</fullName>
    </submittedName>
</protein>
<name>A0A7W7QFJ4_9PSEU</name>
<evidence type="ECO:0000256" key="1">
    <source>
        <dbReference type="SAM" id="MobiDB-lite"/>
    </source>
</evidence>
<dbReference type="RefSeq" id="WP_184816669.1">
    <property type="nucleotide sequence ID" value="NZ_JACHJQ010000015.1"/>
</dbReference>
<feature type="region of interest" description="Disordered" evidence="1">
    <location>
        <begin position="92"/>
        <end position="126"/>
    </location>
</feature>
<dbReference type="Proteomes" id="UP000520767">
    <property type="component" value="Unassembled WGS sequence"/>
</dbReference>
<organism evidence="3 4">
    <name type="scientific">Actinophytocola algeriensis</name>
    <dbReference type="NCBI Taxonomy" id="1768010"/>
    <lineage>
        <taxon>Bacteria</taxon>
        <taxon>Bacillati</taxon>
        <taxon>Actinomycetota</taxon>
        <taxon>Actinomycetes</taxon>
        <taxon>Pseudonocardiales</taxon>
        <taxon>Pseudonocardiaceae</taxon>
    </lineage>
</organism>
<dbReference type="AlphaFoldDB" id="A0A7W7QFJ4"/>
<feature type="compositionally biased region" description="Gly residues" evidence="1">
    <location>
        <begin position="104"/>
        <end position="115"/>
    </location>
</feature>
<evidence type="ECO:0000313" key="4">
    <source>
        <dbReference type="Proteomes" id="UP000520767"/>
    </source>
</evidence>
<sequence>MSEETPRNGVLAQCIEAFQKGTAEDASGLQKSLVAAIILVPLVLLLALAAGIGWIVFKVNLADKLPWVGGTTLLCSLGIWVRRGMKKRAALSAGAEPGQEAIGGKPGAESGGAPGEDGNDVSESAG</sequence>
<feature type="transmembrane region" description="Helical" evidence="2">
    <location>
        <begin position="65"/>
        <end position="81"/>
    </location>
</feature>
<comment type="caution">
    <text evidence="3">The sequence shown here is derived from an EMBL/GenBank/DDBJ whole genome shotgun (WGS) entry which is preliminary data.</text>
</comment>
<accession>A0A7W7QFJ4</accession>
<evidence type="ECO:0000256" key="2">
    <source>
        <dbReference type="SAM" id="Phobius"/>
    </source>
</evidence>
<keyword evidence="2" id="KW-0812">Transmembrane</keyword>
<feature type="transmembrane region" description="Helical" evidence="2">
    <location>
        <begin position="33"/>
        <end position="59"/>
    </location>
</feature>
<keyword evidence="2" id="KW-0472">Membrane</keyword>